<evidence type="ECO:0000313" key="2">
    <source>
        <dbReference type="EMBL" id="ROR55721.1"/>
    </source>
</evidence>
<proteinExistence type="predicted"/>
<dbReference type="Gene3D" id="3.40.50.1820">
    <property type="entry name" value="alpha/beta hydrolase"/>
    <property type="match status" value="1"/>
</dbReference>
<dbReference type="GO" id="GO:0003824">
    <property type="term" value="F:catalytic activity"/>
    <property type="evidence" value="ECO:0007669"/>
    <property type="project" value="InterPro"/>
</dbReference>
<dbReference type="InterPro" id="IPR050228">
    <property type="entry name" value="Carboxylesterase_BioH"/>
</dbReference>
<dbReference type="AlphaFoldDB" id="A0A3N1ZXZ3"/>
<dbReference type="InterPro" id="IPR029058">
    <property type="entry name" value="AB_hydrolase_fold"/>
</dbReference>
<dbReference type="InterPro" id="IPR000639">
    <property type="entry name" value="Epox_hydrolase-like"/>
</dbReference>
<accession>A0A3N1ZXZ3</accession>
<comment type="caution">
    <text evidence="2">The sequence shown here is derived from an EMBL/GenBank/DDBJ whole genome shotgun (WGS) entry which is preliminary data.</text>
</comment>
<dbReference type="PANTHER" id="PTHR43194">
    <property type="entry name" value="HYDROLASE ALPHA/BETA FOLD FAMILY"/>
    <property type="match status" value="1"/>
</dbReference>
<dbReference type="EMBL" id="RKHG01000001">
    <property type="protein sequence ID" value="ROR55721.1"/>
    <property type="molecule type" value="Genomic_DNA"/>
</dbReference>
<sequence>MGEFWHRTDGGIRLWCRTEGPEVAPSTVVLTHGYAQASGCWHAQLDFLVAQGLRVLVWDLRGHGRSQRPDDAASCTIDRIADDLAELVKAHCPGPVVLVGHSMGGMALMALAERHPDLVRERVAGVGFVATSATGEGLGFLGVRRAAHLVQTLALPVFGAFARHQETMLRLRRIGLPLEAPVMWASCCGLGTSWEDLRLTGQMGADAGFATMTAFLPALSSHRRTRALAAYRGLPSLVLSGSWDLIVPPEASDAIAEELPSCRRVVVPRAGHNVMMAGPEQVGEELRRLATSANRA</sequence>
<organism evidence="2 3">
    <name type="scientific">Luteococcus japonicus</name>
    <dbReference type="NCBI Taxonomy" id="33984"/>
    <lineage>
        <taxon>Bacteria</taxon>
        <taxon>Bacillati</taxon>
        <taxon>Actinomycetota</taxon>
        <taxon>Actinomycetes</taxon>
        <taxon>Propionibacteriales</taxon>
        <taxon>Propionibacteriaceae</taxon>
        <taxon>Luteococcus</taxon>
    </lineage>
</organism>
<dbReference type="SUPFAM" id="SSF53474">
    <property type="entry name" value="alpha/beta-Hydrolases"/>
    <property type="match status" value="1"/>
</dbReference>
<gene>
    <name evidence="2" type="ORF">EDD41_3001</name>
</gene>
<evidence type="ECO:0000259" key="1">
    <source>
        <dbReference type="Pfam" id="PF00561"/>
    </source>
</evidence>
<dbReference type="Proteomes" id="UP000275749">
    <property type="component" value="Unassembled WGS sequence"/>
</dbReference>
<name>A0A3N1ZXZ3_9ACTN</name>
<dbReference type="Pfam" id="PF00561">
    <property type="entry name" value="Abhydrolase_1"/>
    <property type="match status" value="1"/>
</dbReference>
<dbReference type="InterPro" id="IPR000073">
    <property type="entry name" value="AB_hydrolase_1"/>
</dbReference>
<dbReference type="PANTHER" id="PTHR43194:SF2">
    <property type="entry name" value="PEROXISOMAL MEMBRANE PROTEIN LPX1"/>
    <property type="match status" value="1"/>
</dbReference>
<dbReference type="RefSeq" id="WP_123576429.1">
    <property type="nucleotide sequence ID" value="NZ_RKHG01000001.1"/>
</dbReference>
<protein>
    <submittedName>
        <fullName evidence="2">Pimeloyl-ACP methyl ester carboxylesterase</fullName>
    </submittedName>
</protein>
<dbReference type="PRINTS" id="PR00111">
    <property type="entry name" value="ABHYDROLASE"/>
</dbReference>
<dbReference type="PRINTS" id="PR00412">
    <property type="entry name" value="EPOXHYDRLASE"/>
</dbReference>
<reference evidence="2 3" key="1">
    <citation type="submission" date="2018-11" db="EMBL/GenBank/DDBJ databases">
        <title>Sequencing the genomes of 1000 actinobacteria strains.</title>
        <authorList>
            <person name="Klenk H.-P."/>
        </authorList>
    </citation>
    <scope>NUCLEOTIDE SEQUENCE [LARGE SCALE GENOMIC DNA]</scope>
    <source>
        <strain evidence="2 3">DSM 10546</strain>
    </source>
</reference>
<feature type="domain" description="AB hydrolase-1" evidence="1">
    <location>
        <begin position="27"/>
        <end position="278"/>
    </location>
</feature>
<evidence type="ECO:0000313" key="3">
    <source>
        <dbReference type="Proteomes" id="UP000275749"/>
    </source>
</evidence>